<dbReference type="STRING" id="313367.JSE7799_03546"/>
<dbReference type="InterPro" id="IPR010287">
    <property type="entry name" value="DUF892_YciF-like"/>
</dbReference>
<dbReference type="PANTHER" id="PTHR30565">
    <property type="entry name" value="PROTEIN YCIF"/>
    <property type="match status" value="1"/>
</dbReference>
<protein>
    <submittedName>
        <fullName evidence="1">Uncharacterized protein</fullName>
    </submittedName>
</protein>
<dbReference type="InterPro" id="IPR012347">
    <property type="entry name" value="Ferritin-like"/>
</dbReference>
<dbReference type="PANTHER" id="PTHR30565:SF9">
    <property type="entry name" value="PROTEIN YCIF"/>
    <property type="match status" value="1"/>
</dbReference>
<reference evidence="1 2" key="1">
    <citation type="submission" date="2015-09" db="EMBL/GenBank/DDBJ databases">
        <authorList>
            <person name="Jackson K.R."/>
            <person name="Lunt B.L."/>
            <person name="Fisher J.N.B."/>
            <person name="Gardner A.V."/>
            <person name="Bailey M.E."/>
            <person name="Deus L.M."/>
            <person name="Earl A.S."/>
            <person name="Gibby P.D."/>
            <person name="Hartmann K.A."/>
            <person name="Liu J.E."/>
            <person name="Manci A.M."/>
            <person name="Nielsen D.A."/>
            <person name="Solomon M.B."/>
            <person name="Breakwell D.P."/>
            <person name="Burnett S.H."/>
            <person name="Grose J.H."/>
        </authorList>
    </citation>
    <scope>NUCLEOTIDE SEQUENCE [LARGE SCALE GENOMIC DNA]</scope>
    <source>
        <strain evidence="1 2">CECT 7799</strain>
    </source>
</reference>
<name>A0A0M7BF46_9RHOB</name>
<evidence type="ECO:0000313" key="2">
    <source>
        <dbReference type="Proteomes" id="UP000049455"/>
    </source>
</evidence>
<dbReference type="InterPro" id="IPR009078">
    <property type="entry name" value="Ferritin-like_SF"/>
</dbReference>
<keyword evidence="2" id="KW-1185">Reference proteome</keyword>
<dbReference type="Gene3D" id="1.20.1260.10">
    <property type="match status" value="1"/>
</dbReference>
<dbReference type="OrthoDB" id="9795056at2"/>
<organism evidence="1 2">
    <name type="scientific">Jannaschia seosinensis</name>
    <dbReference type="NCBI Taxonomy" id="313367"/>
    <lineage>
        <taxon>Bacteria</taxon>
        <taxon>Pseudomonadati</taxon>
        <taxon>Pseudomonadota</taxon>
        <taxon>Alphaproteobacteria</taxon>
        <taxon>Rhodobacterales</taxon>
        <taxon>Roseobacteraceae</taxon>
        <taxon>Jannaschia</taxon>
    </lineage>
</organism>
<dbReference type="InterPro" id="IPR047114">
    <property type="entry name" value="YciF"/>
</dbReference>
<dbReference type="SUPFAM" id="SSF47240">
    <property type="entry name" value="Ferritin-like"/>
    <property type="match status" value="1"/>
</dbReference>
<dbReference type="Proteomes" id="UP000049455">
    <property type="component" value="Unassembled WGS sequence"/>
</dbReference>
<dbReference type="AlphaFoldDB" id="A0A0M7BF46"/>
<dbReference type="Pfam" id="PF05974">
    <property type="entry name" value="DUF892"/>
    <property type="match status" value="1"/>
</dbReference>
<evidence type="ECO:0000313" key="1">
    <source>
        <dbReference type="EMBL" id="CUH40809.1"/>
    </source>
</evidence>
<gene>
    <name evidence="1" type="ORF">JSE7799_03546</name>
</gene>
<dbReference type="RefSeq" id="WP_055664839.1">
    <property type="nucleotide sequence ID" value="NZ_CYPR01000231.1"/>
</dbReference>
<sequence>MKINSFREMYLQELQEACSVESQLVDALPRMRDAAASETLKQALEGHLVDTRAQLARVETILKRHEVNPGEHQDQSMRRLIEESEKWSGMLDDPALRDAGLIASAQRIEHYEIAAYGTLACWAKQLGLDEDQSELLAILDQEKAADDLLTELAKQDVNPGAAQ</sequence>
<proteinExistence type="predicted"/>
<dbReference type="EMBL" id="CYPR01000231">
    <property type="protein sequence ID" value="CUH40809.1"/>
    <property type="molecule type" value="Genomic_DNA"/>
</dbReference>
<accession>A0A0M7BF46</accession>